<organism evidence="1 2">
    <name type="scientific">Amanita muscaria (strain Koide BX008)</name>
    <dbReference type="NCBI Taxonomy" id="946122"/>
    <lineage>
        <taxon>Eukaryota</taxon>
        <taxon>Fungi</taxon>
        <taxon>Dikarya</taxon>
        <taxon>Basidiomycota</taxon>
        <taxon>Agaricomycotina</taxon>
        <taxon>Agaricomycetes</taxon>
        <taxon>Agaricomycetidae</taxon>
        <taxon>Agaricales</taxon>
        <taxon>Pluteineae</taxon>
        <taxon>Amanitaceae</taxon>
        <taxon>Amanita</taxon>
    </lineage>
</organism>
<name>A0A0C2SM80_AMAMK</name>
<sequence length="873" mass="100838">MLRESKAICTTIIAKTDSLGSVPSHALHPRTALRPHFCPRQTDLTKKVMRRIGEKKILILQGRHQELHPQISIMPINDQLTRSKMLNFIPKLMHLYETIDAIEHGDVSWESFTTSYNGEITEENDAPWRHASYEIWYRDPLKVLKNQLSNRDFAKEMDFAPKKVYDSKTGKRQYQDFMSGEWAWRQADIIAQDEENHGATFCPIVLGSDKTTVSVATGQNEYYPVYLSNGLIHNNVHRAHRNGVTLIAFLAIPKTDQEHQCCDNFRRFRRALYHSSLRQILSTLRPGMTKSQLIRFVDGHYRRVITGLGPYIGDYPEQVQLACVVQGWCTRCTATRKDLDGPRGRRTHELTATLRRACTTRKLWKGYGIIDGIMPFTYDFPRANIHELLSPDLLHQLVKGVFKDHLVTWVEAYIRRNHPPVQATRILAEIDRRIAAAPLFPDLRRFKEGRGFKQWTGKDSKAFMKVYLAAIAGLVLPRIVRAVRYFLEFCYHVRRDVIDDDDLEKLDELLVKYQEEREVFREEDVRPTGFNLPRQHSLTHYRELIIDFGAPNGLCSSITESKHIDAVKDPYRRSNRNDPLSQILLINQRMDKLSAARIDFTARGMLQDSLFQEHTAVPPDVAEKIQKIRDEDDDGGSWDGENIFGEALMAKTSVQSYPRRFEILINYLGIPSLREDVSRFLYELDHPNMEIPLRDVPIAECPAYTGNIFIFPSAIAIYRAPSDLSGLSGMYHERIRSTASWRSGPERRDCVYVVQDQDLPGFRGLYVAQVRLFFKIRYKRIVHACAWVSWFKTVGDEPCSDTGMWRVEPEYDKHGDRLTSVILLDTILRASHLIGIAGEGFIPHDLKYTDSLTAFNVFYVNKYIDYHAHETVF</sequence>
<keyword evidence="2" id="KW-1185">Reference proteome</keyword>
<dbReference type="Proteomes" id="UP000054549">
    <property type="component" value="Unassembled WGS sequence"/>
</dbReference>
<dbReference type="InterPro" id="IPR041078">
    <property type="entry name" value="Plavaka"/>
</dbReference>
<accession>A0A0C2SM80</accession>
<dbReference type="AlphaFoldDB" id="A0A0C2SM80"/>
<dbReference type="InParanoid" id="A0A0C2SM80"/>
<dbReference type="Pfam" id="PF18759">
    <property type="entry name" value="Plavaka"/>
    <property type="match status" value="1"/>
</dbReference>
<dbReference type="HOGENOM" id="CLU_006344_1_0_1"/>
<protein>
    <submittedName>
        <fullName evidence="1">Uncharacterized protein</fullName>
    </submittedName>
</protein>
<reference evidence="1 2" key="1">
    <citation type="submission" date="2014-04" db="EMBL/GenBank/DDBJ databases">
        <title>Evolutionary Origins and Diversification of the Mycorrhizal Mutualists.</title>
        <authorList>
            <consortium name="DOE Joint Genome Institute"/>
            <consortium name="Mycorrhizal Genomics Consortium"/>
            <person name="Kohler A."/>
            <person name="Kuo A."/>
            <person name="Nagy L.G."/>
            <person name="Floudas D."/>
            <person name="Copeland A."/>
            <person name="Barry K.W."/>
            <person name="Cichocki N."/>
            <person name="Veneault-Fourrey C."/>
            <person name="LaButti K."/>
            <person name="Lindquist E.A."/>
            <person name="Lipzen A."/>
            <person name="Lundell T."/>
            <person name="Morin E."/>
            <person name="Murat C."/>
            <person name="Riley R."/>
            <person name="Ohm R."/>
            <person name="Sun H."/>
            <person name="Tunlid A."/>
            <person name="Henrissat B."/>
            <person name="Grigoriev I.V."/>
            <person name="Hibbett D.S."/>
            <person name="Martin F."/>
        </authorList>
    </citation>
    <scope>NUCLEOTIDE SEQUENCE [LARGE SCALE GENOMIC DNA]</scope>
    <source>
        <strain evidence="1 2">Koide BX008</strain>
    </source>
</reference>
<evidence type="ECO:0000313" key="1">
    <source>
        <dbReference type="EMBL" id="KIL55034.1"/>
    </source>
</evidence>
<dbReference type="OrthoDB" id="3199698at2759"/>
<gene>
    <name evidence="1" type="ORF">M378DRAFT_188697</name>
</gene>
<proteinExistence type="predicted"/>
<dbReference type="EMBL" id="KN818577">
    <property type="protein sequence ID" value="KIL55034.1"/>
    <property type="molecule type" value="Genomic_DNA"/>
</dbReference>
<evidence type="ECO:0000313" key="2">
    <source>
        <dbReference type="Proteomes" id="UP000054549"/>
    </source>
</evidence>
<dbReference type="STRING" id="946122.A0A0C2SM80"/>